<dbReference type="GO" id="GO:0032259">
    <property type="term" value="P:methylation"/>
    <property type="evidence" value="ECO:0007669"/>
    <property type="project" value="UniProtKB-KW"/>
</dbReference>
<evidence type="ECO:0000256" key="3">
    <source>
        <dbReference type="ARBA" id="ARBA00022679"/>
    </source>
</evidence>
<keyword evidence="3 5" id="KW-0808">Transferase</keyword>
<dbReference type="Proteomes" id="UP001378592">
    <property type="component" value="Unassembled WGS sequence"/>
</dbReference>
<keyword evidence="1 5" id="KW-0963">Cytoplasm</keyword>
<evidence type="ECO:0000256" key="2">
    <source>
        <dbReference type="ARBA" id="ARBA00022603"/>
    </source>
</evidence>
<evidence type="ECO:0000256" key="1">
    <source>
        <dbReference type="ARBA" id="ARBA00022490"/>
    </source>
</evidence>
<dbReference type="InterPro" id="IPR029063">
    <property type="entry name" value="SAM-dependent_MTases_sf"/>
</dbReference>
<reference evidence="7 8" key="1">
    <citation type="submission" date="2024-03" db="EMBL/GenBank/DDBJ databases">
        <title>The genome assembly and annotation of the cricket Gryllus longicercus Weissman &amp; Gray.</title>
        <authorList>
            <person name="Szrajer S."/>
            <person name="Gray D."/>
            <person name="Ylla G."/>
        </authorList>
    </citation>
    <scope>NUCLEOTIDE SEQUENCE [LARGE SCALE GENOMIC DNA]</scope>
    <source>
        <strain evidence="7">DAG 2021-001</strain>
        <tissue evidence="7">Whole body minus gut</tissue>
    </source>
</reference>
<keyword evidence="4 5" id="KW-0949">S-adenosyl-L-methionine</keyword>
<dbReference type="CDD" id="cd02440">
    <property type="entry name" value="AdoMet_MTases"/>
    <property type="match status" value="1"/>
</dbReference>
<keyword evidence="8" id="KW-1185">Reference proteome</keyword>
<dbReference type="Gene3D" id="3.40.50.150">
    <property type="entry name" value="Vaccinia Virus protein VP39"/>
    <property type="match status" value="1"/>
</dbReference>
<dbReference type="AlphaFoldDB" id="A0AAN9VZ90"/>
<dbReference type="EC" id="2.1.1.-" evidence="5"/>
<evidence type="ECO:0000259" key="6">
    <source>
        <dbReference type="Pfam" id="PF13847"/>
    </source>
</evidence>
<comment type="function">
    <text evidence="5">S-adenosyl-L-methionine-dependent protein-lysine N-methyltransferase that methylates elongation factor 1-alpha.</text>
</comment>
<accession>A0AAN9VZ90</accession>
<name>A0AAN9VZ90_9ORTH</name>
<evidence type="ECO:0000313" key="8">
    <source>
        <dbReference type="Proteomes" id="UP001378592"/>
    </source>
</evidence>
<gene>
    <name evidence="7" type="ORF">R5R35_012146</name>
</gene>
<evidence type="ECO:0000313" key="7">
    <source>
        <dbReference type="EMBL" id="KAK7870920.1"/>
    </source>
</evidence>
<dbReference type="Pfam" id="PF13847">
    <property type="entry name" value="Methyltransf_31"/>
    <property type="match status" value="1"/>
</dbReference>
<sequence length="226" mass="25849">MEHVKELNDCEELVPSELGTKEYWDKTYVNGMKHFKESGVVDEGWFGEDSSLRVVKWLRSEQEVKKNDKIVDIGCGNGLLLLELAHEGFTDLTGFDYSTNAVELAKAIATQQEVAIKFEVRDVLNDDLEPELFDIALDKGTYDAVSLHNDNTREKRVQYINNVWKILKSKGKFVITSCNWTEKELVTHFNFKFSLHHVIPTPSFKFGGKTGNVVTSVIFEKREDIL</sequence>
<dbReference type="GO" id="GO:0016279">
    <property type="term" value="F:protein-lysine N-methyltransferase activity"/>
    <property type="evidence" value="ECO:0007669"/>
    <property type="project" value="UniProtKB-UniRule"/>
</dbReference>
<dbReference type="InterPro" id="IPR025714">
    <property type="entry name" value="Methyltranfer_dom"/>
</dbReference>
<protein>
    <recommendedName>
        <fullName evidence="5">Protein-lysine N-methyltransferase R5R35_012146</fullName>
        <ecNumber evidence="5">2.1.1.-</ecNumber>
    </recommendedName>
</protein>
<dbReference type="InterPro" id="IPR026635">
    <property type="entry name" value="Efm4/METTL10"/>
</dbReference>
<dbReference type="EMBL" id="JAZDUA010000048">
    <property type="protein sequence ID" value="KAK7870920.1"/>
    <property type="molecule type" value="Genomic_DNA"/>
</dbReference>
<feature type="domain" description="Methyltransferase" evidence="6">
    <location>
        <begin position="65"/>
        <end position="194"/>
    </location>
</feature>
<dbReference type="GO" id="GO:0005737">
    <property type="term" value="C:cytoplasm"/>
    <property type="evidence" value="ECO:0007669"/>
    <property type="project" value="UniProtKB-SubCell"/>
</dbReference>
<dbReference type="HAMAP" id="MF_03188">
    <property type="entry name" value="Methyltr_EFM4"/>
    <property type="match status" value="1"/>
</dbReference>
<dbReference type="PANTHER" id="PTHR12843">
    <property type="entry name" value="PROTEIN-LYSINE N-METHYLTRANSFERASE METTL10"/>
    <property type="match status" value="1"/>
</dbReference>
<keyword evidence="2 5" id="KW-0489">Methyltransferase</keyword>
<comment type="similarity">
    <text evidence="5">Belongs to the class I-like SAM-binding methyltransferase superfamily. EFM4 family.</text>
</comment>
<evidence type="ECO:0000256" key="4">
    <source>
        <dbReference type="ARBA" id="ARBA00022691"/>
    </source>
</evidence>
<comment type="caution">
    <text evidence="7">The sequence shown here is derived from an EMBL/GenBank/DDBJ whole genome shotgun (WGS) entry which is preliminary data.</text>
</comment>
<dbReference type="SUPFAM" id="SSF53335">
    <property type="entry name" value="S-adenosyl-L-methionine-dependent methyltransferases"/>
    <property type="match status" value="1"/>
</dbReference>
<organism evidence="7 8">
    <name type="scientific">Gryllus longicercus</name>
    <dbReference type="NCBI Taxonomy" id="2509291"/>
    <lineage>
        <taxon>Eukaryota</taxon>
        <taxon>Metazoa</taxon>
        <taxon>Ecdysozoa</taxon>
        <taxon>Arthropoda</taxon>
        <taxon>Hexapoda</taxon>
        <taxon>Insecta</taxon>
        <taxon>Pterygota</taxon>
        <taxon>Neoptera</taxon>
        <taxon>Polyneoptera</taxon>
        <taxon>Orthoptera</taxon>
        <taxon>Ensifera</taxon>
        <taxon>Gryllidea</taxon>
        <taxon>Grylloidea</taxon>
        <taxon>Gryllidae</taxon>
        <taxon>Gryllinae</taxon>
        <taxon>Gryllus</taxon>
    </lineage>
</organism>
<dbReference type="PANTHER" id="PTHR12843:SF5">
    <property type="entry name" value="EEF1A LYSINE METHYLTRANSFERASE 2"/>
    <property type="match status" value="1"/>
</dbReference>
<evidence type="ECO:0000256" key="5">
    <source>
        <dbReference type="HAMAP-Rule" id="MF_03188"/>
    </source>
</evidence>
<comment type="subcellular location">
    <subcellularLocation>
        <location evidence="5">Cytoplasm</location>
    </subcellularLocation>
</comment>
<proteinExistence type="inferred from homology"/>